<protein>
    <submittedName>
        <fullName evidence="2">Uncharacterized protein</fullName>
    </submittedName>
</protein>
<proteinExistence type="predicted"/>
<keyword evidence="3" id="KW-1185">Reference proteome</keyword>
<dbReference type="EMBL" id="CP076723">
    <property type="protein sequence ID" value="QWV93433.1"/>
    <property type="molecule type" value="Genomic_DNA"/>
</dbReference>
<name>A0ABX8J6K7_9BACT</name>
<feature type="transmembrane region" description="Helical" evidence="1">
    <location>
        <begin position="113"/>
        <end position="132"/>
    </location>
</feature>
<feature type="transmembrane region" description="Helical" evidence="1">
    <location>
        <begin position="72"/>
        <end position="93"/>
    </location>
</feature>
<dbReference type="RefSeq" id="WP_216800150.1">
    <property type="nucleotide sequence ID" value="NZ_CP076723.1"/>
</dbReference>
<reference evidence="2 3" key="1">
    <citation type="submission" date="2021-06" db="EMBL/GenBank/DDBJ databases">
        <title>Gemonas diversity in paddy soil.</title>
        <authorList>
            <person name="Liu G."/>
        </authorList>
    </citation>
    <scope>NUCLEOTIDE SEQUENCE [LARGE SCALE GENOMIC DNA]</scope>
    <source>
        <strain evidence="2 3">RG10</strain>
    </source>
</reference>
<keyword evidence="1" id="KW-1133">Transmembrane helix</keyword>
<sequence length="143" mass="15831">MVKSCRFQIQWYLLGLVMESPGIEVPKPVDLANVGQPDALPEAQPTTLMVAPASTSHNETPLSIVWDWVCHFILFAAAFLVFAAVTLSLHLILHWFATVCRADDITKTGINHVQTTLFVIDAIFFVGGTAIHTRKSMVRLSRV</sequence>
<evidence type="ECO:0000313" key="3">
    <source>
        <dbReference type="Proteomes" id="UP000683557"/>
    </source>
</evidence>
<gene>
    <name evidence="2" type="ORF">KP004_20090</name>
</gene>
<evidence type="ECO:0000256" key="1">
    <source>
        <dbReference type="SAM" id="Phobius"/>
    </source>
</evidence>
<accession>A0ABX8J6K7</accession>
<evidence type="ECO:0000313" key="2">
    <source>
        <dbReference type="EMBL" id="QWV93433.1"/>
    </source>
</evidence>
<dbReference type="Proteomes" id="UP000683557">
    <property type="component" value="Chromosome"/>
</dbReference>
<organism evidence="2 3">
    <name type="scientific">Geomonas oryzisoli</name>
    <dbReference type="NCBI Taxonomy" id="2847992"/>
    <lineage>
        <taxon>Bacteria</taxon>
        <taxon>Pseudomonadati</taxon>
        <taxon>Thermodesulfobacteriota</taxon>
        <taxon>Desulfuromonadia</taxon>
        <taxon>Geobacterales</taxon>
        <taxon>Geobacteraceae</taxon>
        <taxon>Geomonas</taxon>
    </lineage>
</organism>
<keyword evidence="1" id="KW-0812">Transmembrane</keyword>
<keyword evidence="1" id="KW-0472">Membrane</keyword>